<feature type="transmembrane region" description="Helical" evidence="5">
    <location>
        <begin position="298"/>
        <end position="321"/>
    </location>
</feature>
<feature type="domain" description="ABC transmembrane type-1" evidence="6">
    <location>
        <begin position="105"/>
        <end position="317"/>
    </location>
</feature>
<keyword evidence="2 5" id="KW-0812">Transmembrane</keyword>
<dbReference type="EMBL" id="CP025197">
    <property type="protein sequence ID" value="AUG58694.1"/>
    <property type="molecule type" value="Genomic_DNA"/>
</dbReference>
<keyword evidence="3 5" id="KW-1133">Transmembrane helix</keyword>
<dbReference type="Proteomes" id="UP000233534">
    <property type="component" value="Chromosome"/>
</dbReference>
<dbReference type="Gene3D" id="1.10.3720.10">
    <property type="entry name" value="MetI-like"/>
    <property type="match status" value="1"/>
</dbReference>
<dbReference type="GO" id="GO:0055085">
    <property type="term" value="P:transmembrane transport"/>
    <property type="evidence" value="ECO:0007669"/>
    <property type="project" value="InterPro"/>
</dbReference>
<evidence type="ECO:0000256" key="4">
    <source>
        <dbReference type="ARBA" id="ARBA00023136"/>
    </source>
</evidence>
<dbReference type="SUPFAM" id="SSF161098">
    <property type="entry name" value="MetI-like"/>
    <property type="match status" value="1"/>
</dbReference>
<dbReference type="PROSITE" id="PS50928">
    <property type="entry name" value="ABC_TM1"/>
    <property type="match status" value="1"/>
</dbReference>
<keyword evidence="5" id="KW-0813">Transport</keyword>
<evidence type="ECO:0000313" key="7">
    <source>
        <dbReference type="EMBL" id="AUG58694.1"/>
    </source>
</evidence>
<dbReference type="CDD" id="cd06261">
    <property type="entry name" value="TM_PBP2"/>
    <property type="match status" value="1"/>
</dbReference>
<protein>
    <submittedName>
        <fullName evidence="7">Glutathione transport system permease protein GsiC</fullName>
    </submittedName>
</protein>
<feature type="transmembrane region" description="Helical" evidence="5">
    <location>
        <begin position="256"/>
        <end position="278"/>
    </location>
</feature>
<organism evidence="7 8">
    <name type="scientific">Acetivibrio saccincola</name>
    <dbReference type="NCBI Taxonomy" id="1677857"/>
    <lineage>
        <taxon>Bacteria</taxon>
        <taxon>Bacillati</taxon>
        <taxon>Bacillota</taxon>
        <taxon>Clostridia</taxon>
        <taxon>Eubacteriales</taxon>
        <taxon>Oscillospiraceae</taxon>
        <taxon>Acetivibrio</taxon>
    </lineage>
</organism>
<evidence type="ECO:0000256" key="1">
    <source>
        <dbReference type="ARBA" id="ARBA00004141"/>
    </source>
</evidence>
<keyword evidence="8" id="KW-1185">Reference proteome</keyword>
<accession>A0A2K9EEX9</accession>
<feature type="transmembrane region" description="Helical" evidence="5">
    <location>
        <begin position="141"/>
        <end position="166"/>
    </location>
</feature>
<evidence type="ECO:0000313" key="8">
    <source>
        <dbReference type="Proteomes" id="UP000233534"/>
    </source>
</evidence>
<dbReference type="GO" id="GO:0005886">
    <property type="term" value="C:plasma membrane"/>
    <property type="evidence" value="ECO:0007669"/>
    <property type="project" value="UniProtKB-SubCell"/>
</dbReference>
<proteinExistence type="inferred from homology"/>
<sequence>MKLTFNLKYNTKFFEYLFTFFIIITLNFFIPRLMPGDPFTFLSSEEGGIAISYSDEQIEKYKEYYGLDKPVFVQYIEYIGKLFKGDIGYSIYYNDGVLSIILKRMVWTVSIVIIALILSFFIGTISGSYSAWHRNSIFDRILYIVMTFILQIPAFLIGILFLFFLAAKTGWFPLAGGMRVFAEHQNSFEKILDIIHHGFLPVITLSLVRVGEFYFIARNSMMTVLTKDYMRTAVAKGLSKRRIIFRHALKNSIPPVITRAFLAAGYVFGGAILVENVFNYPGIGSLMREAVMVRDYPLIQGIFLFVAISVLTMNFLADVVYKKLDPRVN</sequence>
<dbReference type="PANTHER" id="PTHR43376">
    <property type="entry name" value="OLIGOPEPTIDE TRANSPORT SYSTEM PERMEASE PROTEIN"/>
    <property type="match status" value="1"/>
</dbReference>
<feature type="transmembrane region" description="Helical" evidence="5">
    <location>
        <begin position="194"/>
        <end position="217"/>
    </location>
</feature>
<evidence type="ECO:0000256" key="3">
    <source>
        <dbReference type="ARBA" id="ARBA00022989"/>
    </source>
</evidence>
<dbReference type="KEGG" id="hsc:HVS_14165"/>
<feature type="transmembrane region" description="Helical" evidence="5">
    <location>
        <begin position="105"/>
        <end position="129"/>
    </location>
</feature>
<comment type="similarity">
    <text evidence="5">Belongs to the binding-protein-dependent transport system permease family.</text>
</comment>
<dbReference type="AlphaFoldDB" id="A0A2K9EEX9"/>
<feature type="transmembrane region" description="Helical" evidence="5">
    <location>
        <begin position="12"/>
        <end position="30"/>
    </location>
</feature>
<comment type="subcellular location">
    <subcellularLocation>
        <location evidence="5">Cell membrane</location>
        <topology evidence="5">Multi-pass membrane protein</topology>
    </subcellularLocation>
    <subcellularLocation>
        <location evidence="1">Membrane</location>
        <topology evidence="1">Multi-pass membrane protein</topology>
    </subcellularLocation>
</comment>
<evidence type="ECO:0000259" key="6">
    <source>
        <dbReference type="PROSITE" id="PS50928"/>
    </source>
</evidence>
<dbReference type="InterPro" id="IPR035906">
    <property type="entry name" value="MetI-like_sf"/>
</dbReference>
<reference evidence="7 8" key="1">
    <citation type="submission" date="2017-12" db="EMBL/GenBank/DDBJ databases">
        <title>Complete genome sequence of Herbivorax saccincola GGR1, a novel Cellulosome-producing hydrolytic bacterium in a thermophilic biogas plant, established by Illumina and Nanopore MinION sequencing.</title>
        <authorList>
            <person name="Pechtl A."/>
            <person name="Ruckert C."/>
            <person name="Koeck D.E."/>
            <person name="Maus I."/>
            <person name="Winkler A."/>
            <person name="Kalinowski J."/>
            <person name="Puhler A."/>
            <person name="Schwarz W.W."/>
            <person name="Zverlov V.V."/>
            <person name="Schluter A."/>
            <person name="Liebl W."/>
        </authorList>
    </citation>
    <scope>NUCLEOTIDE SEQUENCE [LARGE SCALE GENOMIC DNA]</scope>
    <source>
        <strain evidence="8">SR1</strain>
    </source>
</reference>
<keyword evidence="4 5" id="KW-0472">Membrane</keyword>
<evidence type="ECO:0000256" key="2">
    <source>
        <dbReference type="ARBA" id="ARBA00022692"/>
    </source>
</evidence>
<gene>
    <name evidence="7" type="primary">gsiC</name>
    <name evidence="7" type="ORF">HVS_14165</name>
</gene>
<dbReference type="Pfam" id="PF00528">
    <property type="entry name" value="BPD_transp_1"/>
    <property type="match status" value="1"/>
</dbReference>
<dbReference type="InterPro" id="IPR000515">
    <property type="entry name" value="MetI-like"/>
</dbReference>
<evidence type="ECO:0000256" key="5">
    <source>
        <dbReference type="RuleBase" id="RU363032"/>
    </source>
</evidence>
<name>A0A2K9EEX9_9FIRM</name>
<dbReference type="PANTHER" id="PTHR43376:SF1">
    <property type="entry name" value="OLIGOPEPTIDE TRANSPORT SYSTEM PERMEASE PROTEIN"/>
    <property type="match status" value="1"/>
</dbReference>